<evidence type="ECO:0000313" key="2">
    <source>
        <dbReference type="Proteomes" id="UP001159364"/>
    </source>
</evidence>
<organism evidence="1 2">
    <name type="scientific">Erythroxylum novogranatense</name>
    <dbReference type="NCBI Taxonomy" id="1862640"/>
    <lineage>
        <taxon>Eukaryota</taxon>
        <taxon>Viridiplantae</taxon>
        <taxon>Streptophyta</taxon>
        <taxon>Embryophyta</taxon>
        <taxon>Tracheophyta</taxon>
        <taxon>Spermatophyta</taxon>
        <taxon>Magnoliopsida</taxon>
        <taxon>eudicotyledons</taxon>
        <taxon>Gunneridae</taxon>
        <taxon>Pentapetalae</taxon>
        <taxon>rosids</taxon>
        <taxon>fabids</taxon>
        <taxon>Malpighiales</taxon>
        <taxon>Erythroxylaceae</taxon>
        <taxon>Erythroxylum</taxon>
    </lineage>
</organism>
<comment type="caution">
    <text evidence="1">The sequence shown here is derived from an EMBL/GenBank/DDBJ whole genome shotgun (WGS) entry which is preliminary data.</text>
</comment>
<dbReference type="InterPro" id="IPR011990">
    <property type="entry name" value="TPR-like_helical_dom_sf"/>
</dbReference>
<name>A0AAV8UGG1_9ROSI</name>
<dbReference type="AlphaFoldDB" id="A0AAV8UGG1"/>
<accession>A0AAV8UGG1</accession>
<gene>
    <name evidence="1" type="ORF">K2173_024962</name>
</gene>
<dbReference type="EMBL" id="JAIWQS010000008">
    <property type="protein sequence ID" value="KAJ8900322.1"/>
    <property type="molecule type" value="Genomic_DNA"/>
</dbReference>
<keyword evidence="2" id="KW-1185">Reference proteome</keyword>
<proteinExistence type="predicted"/>
<protein>
    <submittedName>
        <fullName evidence="1">Uncharacterized protein</fullName>
    </submittedName>
</protein>
<dbReference type="SUPFAM" id="SSF48452">
    <property type="entry name" value="TPR-like"/>
    <property type="match status" value="1"/>
</dbReference>
<reference evidence="1 2" key="1">
    <citation type="submission" date="2021-09" db="EMBL/GenBank/DDBJ databases">
        <title>Genomic insights and catalytic innovation underlie evolution of tropane alkaloids biosynthesis.</title>
        <authorList>
            <person name="Wang Y.-J."/>
            <person name="Tian T."/>
            <person name="Huang J.-P."/>
            <person name="Huang S.-X."/>
        </authorList>
    </citation>
    <scope>NUCLEOTIDE SEQUENCE [LARGE SCALE GENOMIC DNA]</scope>
    <source>
        <strain evidence="1">KIB-2018</strain>
        <tissue evidence="1">Leaf</tissue>
    </source>
</reference>
<dbReference type="GO" id="GO:0009535">
    <property type="term" value="C:chloroplast thylakoid membrane"/>
    <property type="evidence" value="ECO:0007669"/>
    <property type="project" value="TreeGrafter"/>
</dbReference>
<dbReference type="PANTHER" id="PTHR26312:SF67">
    <property type="entry name" value="PROTEIN SLOW GREEN 1, CHLOROPLASTIC"/>
    <property type="match status" value="1"/>
</dbReference>
<sequence length="236" mass="27291">MESKEVEAPLADKTAIKYRRIKSCHSSLVRSIAISYLKTTAVALTTVAAVLFAQLLEAVGVVDRLIELQPNDDEWPLLKGQILSFSGDSESARKIFEDILAKDPLRVEAYHGLMMANSESGEPFNELLKRIEGVMEKCEKEKKSSLLRDFKLLFAQVRVMEEKYGEAIKLYDELLMEEPRDYRPYLCQGMIYTLLKKKDEAEQKFDQFRKLVPKDHPYRKYILDNMFANKFFSENS</sequence>
<dbReference type="Proteomes" id="UP001159364">
    <property type="component" value="Linkage Group LG08"/>
</dbReference>
<dbReference type="PANTHER" id="PTHR26312">
    <property type="entry name" value="TETRATRICOPEPTIDE REPEAT PROTEIN 5"/>
    <property type="match status" value="1"/>
</dbReference>
<evidence type="ECO:0000313" key="1">
    <source>
        <dbReference type="EMBL" id="KAJ8900322.1"/>
    </source>
</evidence>
<dbReference type="Gene3D" id="1.25.40.10">
    <property type="entry name" value="Tetratricopeptide repeat domain"/>
    <property type="match status" value="2"/>
</dbReference>